<dbReference type="PANTHER" id="PTHR11157:SF17">
    <property type="entry name" value="ELONGATION OF VERY LONG CHAIN FATTY ACIDS PROTEIN 6"/>
    <property type="match status" value="1"/>
</dbReference>
<organism evidence="12 13">
    <name type="scientific">Tetraparma gracilis</name>
    <dbReference type="NCBI Taxonomy" id="2962635"/>
    <lineage>
        <taxon>Eukaryota</taxon>
        <taxon>Sar</taxon>
        <taxon>Stramenopiles</taxon>
        <taxon>Ochrophyta</taxon>
        <taxon>Bolidophyceae</taxon>
        <taxon>Parmales</taxon>
        <taxon>Triparmaceae</taxon>
        <taxon>Tetraparma</taxon>
    </lineage>
</organism>
<dbReference type="PANTHER" id="PTHR11157">
    <property type="entry name" value="FATTY ACID ACYL TRANSFERASE-RELATED"/>
    <property type="match status" value="1"/>
</dbReference>
<comment type="caution">
    <text evidence="12">The sequence shown here is derived from an EMBL/GenBank/DDBJ whole genome shotgun (WGS) entry which is preliminary data.</text>
</comment>
<keyword evidence="9 10" id="KW-0275">Fatty acid biosynthesis</keyword>
<evidence type="ECO:0000256" key="7">
    <source>
        <dbReference type="ARBA" id="ARBA00023098"/>
    </source>
</evidence>
<feature type="transmembrane region" description="Helical" evidence="10">
    <location>
        <begin position="81"/>
        <end position="101"/>
    </location>
</feature>
<evidence type="ECO:0000256" key="10">
    <source>
        <dbReference type="RuleBase" id="RU361115"/>
    </source>
</evidence>
<evidence type="ECO:0000313" key="12">
    <source>
        <dbReference type="EMBL" id="GMI24609.1"/>
    </source>
</evidence>
<evidence type="ECO:0000256" key="2">
    <source>
        <dbReference type="ARBA" id="ARBA00022516"/>
    </source>
</evidence>
<feature type="transmembrane region" description="Helical" evidence="10">
    <location>
        <begin position="51"/>
        <end position="69"/>
    </location>
</feature>
<dbReference type="Proteomes" id="UP001165060">
    <property type="component" value="Unassembled WGS sequence"/>
</dbReference>
<dbReference type="EC" id="2.3.1.-" evidence="10"/>
<reference evidence="12 13" key="1">
    <citation type="journal article" date="2023" name="Commun. Biol.">
        <title>Genome analysis of Parmales, the sister group of diatoms, reveals the evolutionary specialization of diatoms from phago-mixotrophs to photoautotrophs.</title>
        <authorList>
            <person name="Ban H."/>
            <person name="Sato S."/>
            <person name="Yoshikawa S."/>
            <person name="Yamada K."/>
            <person name="Nakamura Y."/>
            <person name="Ichinomiya M."/>
            <person name="Sato N."/>
            <person name="Blanc-Mathieu R."/>
            <person name="Endo H."/>
            <person name="Kuwata A."/>
            <person name="Ogata H."/>
        </authorList>
    </citation>
    <scope>NUCLEOTIDE SEQUENCE [LARGE SCALE GENOMIC DNA]</scope>
</reference>
<keyword evidence="3 10" id="KW-0808">Transferase</keyword>
<feature type="region of interest" description="Disordered" evidence="11">
    <location>
        <begin position="297"/>
        <end position="329"/>
    </location>
</feature>
<dbReference type="PROSITE" id="PS01188">
    <property type="entry name" value="ELO"/>
    <property type="match status" value="1"/>
</dbReference>
<keyword evidence="2 10" id="KW-0444">Lipid biosynthesis</keyword>
<feature type="transmembrane region" description="Helical" evidence="10">
    <location>
        <begin position="195"/>
        <end position="215"/>
    </location>
</feature>
<name>A0ABQ6MEN9_9STRA</name>
<dbReference type="InterPro" id="IPR030457">
    <property type="entry name" value="ELO_CS"/>
</dbReference>
<keyword evidence="4 10" id="KW-0812">Transmembrane</keyword>
<evidence type="ECO:0000256" key="11">
    <source>
        <dbReference type="SAM" id="MobiDB-lite"/>
    </source>
</evidence>
<keyword evidence="5 10" id="KW-0276">Fatty acid metabolism</keyword>
<evidence type="ECO:0000256" key="8">
    <source>
        <dbReference type="ARBA" id="ARBA00023136"/>
    </source>
</evidence>
<evidence type="ECO:0000256" key="6">
    <source>
        <dbReference type="ARBA" id="ARBA00022989"/>
    </source>
</evidence>
<comment type="catalytic activity">
    <reaction evidence="10">
        <text>an acyl-CoA + malonyl-CoA + H(+) = a 3-oxoacyl-CoA + CO2 + CoA</text>
        <dbReference type="Rhea" id="RHEA:50252"/>
        <dbReference type="ChEBI" id="CHEBI:15378"/>
        <dbReference type="ChEBI" id="CHEBI:16526"/>
        <dbReference type="ChEBI" id="CHEBI:57287"/>
        <dbReference type="ChEBI" id="CHEBI:57384"/>
        <dbReference type="ChEBI" id="CHEBI:58342"/>
        <dbReference type="ChEBI" id="CHEBI:90726"/>
    </reaction>
    <physiologicalReaction direction="left-to-right" evidence="10">
        <dbReference type="Rhea" id="RHEA:50253"/>
    </physiologicalReaction>
</comment>
<dbReference type="EMBL" id="BRYB01002728">
    <property type="protein sequence ID" value="GMI24609.1"/>
    <property type="molecule type" value="Genomic_DNA"/>
</dbReference>
<feature type="transmembrane region" description="Helical" evidence="10">
    <location>
        <begin position="227"/>
        <end position="249"/>
    </location>
</feature>
<keyword evidence="13" id="KW-1185">Reference proteome</keyword>
<evidence type="ECO:0000256" key="5">
    <source>
        <dbReference type="ARBA" id="ARBA00022832"/>
    </source>
</evidence>
<keyword evidence="8 10" id="KW-0472">Membrane</keyword>
<evidence type="ECO:0000256" key="1">
    <source>
        <dbReference type="ARBA" id="ARBA00004141"/>
    </source>
</evidence>
<evidence type="ECO:0000313" key="13">
    <source>
        <dbReference type="Proteomes" id="UP001165060"/>
    </source>
</evidence>
<accession>A0ABQ6MEN9</accession>
<evidence type="ECO:0000256" key="3">
    <source>
        <dbReference type="ARBA" id="ARBA00022679"/>
    </source>
</evidence>
<dbReference type="Pfam" id="PF01151">
    <property type="entry name" value="ELO"/>
    <property type="match status" value="1"/>
</dbReference>
<keyword evidence="7 10" id="KW-0443">Lipid metabolism</keyword>
<evidence type="ECO:0000256" key="9">
    <source>
        <dbReference type="ARBA" id="ARBA00023160"/>
    </source>
</evidence>
<feature type="transmembrane region" description="Helical" evidence="10">
    <location>
        <begin position="170"/>
        <end position="189"/>
    </location>
</feature>
<dbReference type="InterPro" id="IPR002076">
    <property type="entry name" value="ELO_fam"/>
</dbReference>
<evidence type="ECO:0000256" key="4">
    <source>
        <dbReference type="ARBA" id="ARBA00022692"/>
    </source>
</evidence>
<protein>
    <recommendedName>
        <fullName evidence="10">Elongation of fatty acids protein</fullName>
        <ecNumber evidence="10">2.3.1.-</ecNumber>
    </recommendedName>
</protein>
<keyword evidence="6 10" id="KW-1133">Transmembrane helix</keyword>
<proteinExistence type="inferred from homology"/>
<comment type="similarity">
    <text evidence="10">Belongs to the ELO family.</text>
</comment>
<gene>
    <name evidence="12" type="ORF">TeGR_g8114</name>
</gene>
<feature type="transmembrane region" description="Helical" evidence="10">
    <location>
        <begin position="269"/>
        <end position="288"/>
    </location>
</feature>
<comment type="subcellular location">
    <subcellularLocation>
        <location evidence="1">Membrane</location>
        <topology evidence="1">Multi-pass membrane protein</topology>
    </subcellularLocation>
</comment>
<feature type="non-terminal residue" evidence="12">
    <location>
        <position position="1"/>
    </location>
</feature>
<sequence length="329" mass="37411">DCIRFNPHGAYYHELTCLYPSLAPFYHPLETSESGLPSQLHRALSFSKTHYLLPYLICLLYLLSIPLLRNRFPPGLRLPRLLACWNLLLAAFSAVGFARTAPHLLQQLLTLDAPVTTAAVPFLGLPGLLCRPPHEWGSGSTGVWVQLFIFSKVPELLDTLFLLAHGKPVIFLHWYHHVTVLLFCWHSYAHENPSGLFFCVMNYFVHAIMYFYYFLMAVKRKPRFFKGVYVTVLQISQMVVGIYICALSYQAYFRAQREGVECAIHRENLVAGTVMYASYFALFMHFFLGRYCAKPGTKPVARKPHARRGTVTGKNGFGNGRPSALDKLD</sequence>